<dbReference type="GO" id="GO:0031023">
    <property type="term" value="P:microtubule organizing center organization"/>
    <property type="evidence" value="ECO:0007669"/>
    <property type="project" value="TreeGrafter"/>
</dbReference>
<proteinExistence type="predicted"/>
<evidence type="ECO:0000256" key="1">
    <source>
        <dbReference type="SAM" id="Coils"/>
    </source>
</evidence>
<dbReference type="GO" id="GO:0072686">
    <property type="term" value="C:mitotic spindle"/>
    <property type="evidence" value="ECO:0007669"/>
    <property type="project" value="TreeGrafter"/>
</dbReference>
<evidence type="ECO:0000256" key="2">
    <source>
        <dbReference type="SAM" id="MobiDB-lite"/>
    </source>
</evidence>
<accession>A0A2V0P3S7</accession>
<dbReference type="AlphaFoldDB" id="A0A2V0P3S7"/>
<dbReference type="InParanoid" id="A0A2V0P3S7"/>
<comment type="caution">
    <text evidence="3">The sequence shown here is derived from an EMBL/GenBank/DDBJ whole genome shotgun (WGS) entry which is preliminary data.</text>
</comment>
<dbReference type="STRING" id="307507.A0A2V0P3S7"/>
<dbReference type="PANTHER" id="PTHR19378">
    <property type="entry name" value="GOLGIN- RELATED"/>
    <property type="match status" value="1"/>
</dbReference>
<feature type="compositionally biased region" description="Basic and acidic residues" evidence="2">
    <location>
        <begin position="293"/>
        <end position="311"/>
    </location>
</feature>
<dbReference type="Proteomes" id="UP000247498">
    <property type="component" value="Unassembled WGS sequence"/>
</dbReference>
<gene>
    <name evidence="3" type="ORF">Rsub_07042</name>
</gene>
<organism evidence="3 4">
    <name type="scientific">Raphidocelis subcapitata</name>
    <dbReference type="NCBI Taxonomy" id="307507"/>
    <lineage>
        <taxon>Eukaryota</taxon>
        <taxon>Viridiplantae</taxon>
        <taxon>Chlorophyta</taxon>
        <taxon>core chlorophytes</taxon>
        <taxon>Chlorophyceae</taxon>
        <taxon>CS clade</taxon>
        <taxon>Sphaeropleales</taxon>
        <taxon>Selenastraceae</taxon>
        <taxon>Raphidocelis</taxon>
    </lineage>
</organism>
<sequence>MASKLGKGRPGIHNSRLLQLLRKHGFADDLPPSTVSWLDSRPVFRWLAEHLDDENFVEQETQRLYESIQLQAGGGGRAGGGASAAAAQLMSAMGIASDTSSGENSGGSGEGRGGNEDDGWGQPSSVEELEAAIEAQQAHMELLQRQLASVGAESRRLASAASAGPGGAAQQRRALLSSLRAAQLRAAAAGAAEAGRELDGELAALASEAAEWGARAEGADRATGDWLLCTADASAYAARDAEAQELISRGMQLVNAAAGVAPPPGAEDSDDFEEDGAADTAAAGAASWAPGARRGDARRWRDQERRNEGLRAELSRQRAAFKAAYDAHMAATAKRAGAEGALAAVEALLEAERRRGGGGGGARAAAAGGAEGVEAVLQQAPQLRREAEALERERLLLQEAQLPALHAELARLNDTHVLRGDYERQLRKMAVAHDRKRALIDALLDAAARAAALQELRAGELRWLRGLGAQVDGVRALLDALARAAAARQGAYAAAGAAAAAAAARSSLAAEDVFASRVQQLLQPGSADWAAVRAGGDGFGAAAGAPQQQQQQPRPGGGMRGLITPPHGGGSSGQSPHLTPRSSARAAPSGFASIRDLAGGLSSLAASLASCEASISGGLFSELPRRMGELPSAERRLRALAFPGGAGGCAGAGAGAPPAPVLTAPPLADAMRALEALNQSVGASINRLLQQQQDWVTIQKQHAREQSLERRVMALAHADPQRLAAEVRALRERVRALEAAGGGAGGGAAP</sequence>
<evidence type="ECO:0008006" key="5">
    <source>
        <dbReference type="Google" id="ProtNLM"/>
    </source>
</evidence>
<dbReference type="FunCoup" id="A0A2V0P3S7">
    <property type="interactions" value="1599"/>
</dbReference>
<dbReference type="InterPro" id="IPR026206">
    <property type="entry name" value="HAUS3"/>
</dbReference>
<feature type="region of interest" description="Disordered" evidence="2">
    <location>
        <begin position="96"/>
        <end position="124"/>
    </location>
</feature>
<dbReference type="GO" id="GO:0070652">
    <property type="term" value="C:HAUS complex"/>
    <property type="evidence" value="ECO:0007669"/>
    <property type="project" value="InterPro"/>
</dbReference>
<dbReference type="PANTHER" id="PTHR19378:SF0">
    <property type="entry name" value="HAUS AUGMIN-LIKE COMPLEX SUBUNIT 3"/>
    <property type="match status" value="1"/>
</dbReference>
<reference evidence="3 4" key="1">
    <citation type="journal article" date="2018" name="Sci. Rep.">
        <title>Raphidocelis subcapitata (=Pseudokirchneriella subcapitata) provides an insight into genome evolution and environmental adaptations in the Sphaeropleales.</title>
        <authorList>
            <person name="Suzuki S."/>
            <person name="Yamaguchi H."/>
            <person name="Nakajima N."/>
            <person name="Kawachi M."/>
        </authorList>
    </citation>
    <scope>NUCLEOTIDE SEQUENCE [LARGE SCALE GENOMIC DNA]</scope>
    <source>
        <strain evidence="3 4">NIES-35</strain>
    </source>
</reference>
<feature type="compositionally biased region" description="Acidic residues" evidence="2">
    <location>
        <begin position="267"/>
        <end position="277"/>
    </location>
</feature>
<feature type="region of interest" description="Disordered" evidence="2">
    <location>
        <begin position="540"/>
        <end position="586"/>
    </location>
</feature>
<keyword evidence="4" id="KW-1185">Reference proteome</keyword>
<feature type="coiled-coil region" evidence="1">
    <location>
        <begin position="126"/>
        <end position="153"/>
    </location>
</feature>
<keyword evidence="1" id="KW-0175">Coiled coil</keyword>
<name>A0A2V0P3S7_9CHLO</name>
<feature type="region of interest" description="Disordered" evidence="2">
    <location>
        <begin position="258"/>
        <end position="311"/>
    </location>
</feature>
<feature type="compositionally biased region" description="Low complexity" evidence="2">
    <location>
        <begin position="542"/>
        <end position="554"/>
    </location>
</feature>
<dbReference type="EMBL" id="BDRX01000052">
    <property type="protein sequence ID" value="GBF94508.1"/>
    <property type="molecule type" value="Genomic_DNA"/>
</dbReference>
<feature type="coiled-coil region" evidence="1">
    <location>
        <begin position="373"/>
        <end position="400"/>
    </location>
</feature>
<dbReference type="OrthoDB" id="10682943at2759"/>
<dbReference type="GO" id="GO:0005815">
    <property type="term" value="C:microtubule organizing center"/>
    <property type="evidence" value="ECO:0007669"/>
    <property type="project" value="TreeGrafter"/>
</dbReference>
<evidence type="ECO:0000313" key="3">
    <source>
        <dbReference type="EMBL" id="GBF94508.1"/>
    </source>
</evidence>
<evidence type="ECO:0000313" key="4">
    <source>
        <dbReference type="Proteomes" id="UP000247498"/>
    </source>
</evidence>
<dbReference type="GO" id="GO:0051225">
    <property type="term" value="P:spindle assembly"/>
    <property type="evidence" value="ECO:0007669"/>
    <property type="project" value="InterPro"/>
</dbReference>
<protein>
    <recommendedName>
        <fullName evidence="5">HAUS augmin-like complex subunit 3 N-terminal domain-containing protein</fullName>
    </recommendedName>
</protein>
<feature type="compositionally biased region" description="Low complexity" evidence="2">
    <location>
        <begin position="278"/>
        <end position="292"/>
    </location>
</feature>